<dbReference type="Proteomes" id="UP001524435">
    <property type="component" value="Unassembled WGS sequence"/>
</dbReference>
<dbReference type="NCBIfam" id="NF042945">
    <property type="entry name" value="DUF4297_antiphage"/>
    <property type="match status" value="1"/>
</dbReference>
<evidence type="ECO:0000313" key="1">
    <source>
        <dbReference type="EMBL" id="MCQ5121802.1"/>
    </source>
</evidence>
<accession>A0ABT1SKP6</accession>
<name>A0ABT1SKP6_9FIRM</name>
<reference evidence="1 2" key="1">
    <citation type="submission" date="2022-06" db="EMBL/GenBank/DDBJ databases">
        <title>Isolation of gut microbiota from human fecal samples.</title>
        <authorList>
            <person name="Pamer E.G."/>
            <person name="Barat B."/>
            <person name="Waligurski E."/>
            <person name="Medina S."/>
            <person name="Paddock L."/>
            <person name="Mostad J."/>
        </authorList>
    </citation>
    <scope>NUCLEOTIDE SEQUENCE [LARGE SCALE GENOMIC DNA]</scope>
    <source>
        <strain evidence="1 2">DFI.6.1</strain>
    </source>
</reference>
<dbReference type="EMBL" id="JANGCH010000006">
    <property type="protein sequence ID" value="MCQ5121802.1"/>
    <property type="molecule type" value="Genomic_DNA"/>
</dbReference>
<organism evidence="1 2">
    <name type="scientific">Massilicoli timonensis</name>
    <dbReference type="NCBI Taxonomy" id="2015901"/>
    <lineage>
        <taxon>Bacteria</taxon>
        <taxon>Bacillati</taxon>
        <taxon>Bacillota</taxon>
        <taxon>Erysipelotrichia</taxon>
        <taxon>Erysipelotrichales</taxon>
        <taxon>Erysipelotrichaceae</taxon>
        <taxon>Massilicoli</taxon>
    </lineage>
</organism>
<evidence type="ECO:0008006" key="3">
    <source>
        <dbReference type="Google" id="ProtNLM"/>
    </source>
</evidence>
<keyword evidence="2" id="KW-1185">Reference proteome</keyword>
<comment type="caution">
    <text evidence="1">The sequence shown here is derived from an EMBL/GenBank/DDBJ whole genome shotgun (WGS) entry which is preliminary data.</text>
</comment>
<proteinExistence type="predicted"/>
<sequence>MKKRQANDTIKGYFYQFNKTIYEILSQSNQTTKIIVEGIEDIDIKGENINNTIQCKYYSKQSYNHSVIKEAIIYMLKHFSNNKSSNLRYKIYANFKDGQSKLPSSIQLNFFKDNFLTYKEKGTIHKVYEELNLTDNDIEEFMKKIDIDINATDYDTLEANVIELLKKELNISDELVDLYFLKAGSIVKNIAIQETEDKRTITKKQFINLLMDINIILDKWYISKVNKEKYCSLIRKKYFSEHNISPYERFFIIECYENTPISTLKKIANVISNKWSKLSKRTPQPFCPYIIFSNLNENELVSLKQSLHNDHFKFIDGYDFRGAKFSVESITQEANYKNEIQIKILDIKEIDNVLKKINKTKEIYQFYINKKIYDNKNEHHVVIKIDELDDILNII</sequence>
<protein>
    <recommendedName>
        <fullName evidence="3">DUF4297 domain-containing protein</fullName>
    </recommendedName>
</protein>
<evidence type="ECO:0000313" key="2">
    <source>
        <dbReference type="Proteomes" id="UP001524435"/>
    </source>
</evidence>
<dbReference type="RefSeq" id="WP_256197730.1">
    <property type="nucleotide sequence ID" value="NZ_JANGCH010000006.1"/>
</dbReference>
<gene>
    <name evidence="1" type="ORF">NE663_05945</name>
</gene>